<dbReference type="VEuPathDB" id="FungiDB:FUN_013523"/>
<evidence type="ECO:0000313" key="2">
    <source>
        <dbReference type="EMBL" id="PKB94558.1"/>
    </source>
</evidence>
<organism evidence="2 3">
    <name type="scientific">Rhizophagus irregularis</name>
    <dbReference type="NCBI Taxonomy" id="588596"/>
    <lineage>
        <taxon>Eukaryota</taxon>
        <taxon>Fungi</taxon>
        <taxon>Fungi incertae sedis</taxon>
        <taxon>Mucoromycota</taxon>
        <taxon>Glomeromycotina</taxon>
        <taxon>Glomeromycetes</taxon>
        <taxon>Glomerales</taxon>
        <taxon>Glomeraceae</taxon>
        <taxon>Rhizophagus</taxon>
    </lineage>
</organism>
<name>A0A2N0NJ06_9GLOM</name>
<reference evidence="2 3" key="1">
    <citation type="submission" date="2016-04" db="EMBL/GenBank/DDBJ databases">
        <title>Genome analyses suggest a sexual origin of heterokaryosis in a supposedly ancient asexual fungus.</title>
        <authorList>
            <person name="Ropars J."/>
            <person name="Sedzielewska K."/>
            <person name="Noel J."/>
            <person name="Charron P."/>
            <person name="Farinelli L."/>
            <person name="Marton T."/>
            <person name="Kruger M."/>
            <person name="Pelin A."/>
            <person name="Brachmann A."/>
            <person name="Corradi N."/>
        </authorList>
    </citation>
    <scope>NUCLEOTIDE SEQUENCE [LARGE SCALE GENOMIC DNA]</scope>
    <source>
        <strain evidence="2 3">A5</strain>
    </source>
</reference>
<reference evidence="2 3" key="2">
    <citation type="submission" date="2017-09" db="EMBL/GenBank/DDBJ databases">
        <title>Extensive intraspecific genome diversity in a model arbuscular mycorrhizal fungus.</title>
        <authorList>
            <person name="Chen E.C."/>
            <person name="Morin E."/>
            <person name="Beaudet D."/>
            <person name="Noel J."/>
            <person name="Ndikumana S."/>
            <person name="Charron P."/>
            <person name="St-Onge C."/>
            <person name="Giorgi J."/>
            <person name="Grigoriev I.V."/>
            <person name="Roux C."/>
            <person name="Martin F.M."/>
            <person name="Corradi N."/>
        </authorList>
    </citation>
    <scope>NUCLEOTIDE SEQUENCE [LARGE SCALE GENOMIC DNA]</scope>
    <source>
        <strain evidence="2 3">A5</strain>
    </source>
</reference>
<evidence type="ECO:0000313" key="3">
    <source>
        <dbReference type="Proteomes" id="UP000232722"/>
    </source>
</evidence>
<dbReference type="EMBL" id="LLXJ01005876">
    <property type="protein sequence ID" value="PKB94558.1"/>
    <property type="molecule type" value="Genomic_DNA"/>
</dbReference>
<sequence length="367" mass="40384">MASSSIPNFSEAFVEGDDLDTAVNRALYYEPINHAFRKYSSFGLTEEDIAQTVEKASGDGEYLTNLLIEHHEALSTFGIGNIQSLYHLLFLFYESFDFIQVSVNASESVEDQPIDIEILEAPKTPKHQLKVAAQQEEPIKNLLATATPFMPKDDVNRLSSPTSSGGKKRKIAPVSKANSSQSPSKTTKKQPAATSPKTISTVMTGYVPANKDLTWKITVYDIPSTQSQLDTLNHLKAWGQKYVTVTVLIELNQEATRLWNDGAWTALLGGLPGVPASVNTATLYLDNPAHSILAPIGSDLDKQRRRNLQKVNQEGDSKVQTNITNTQLSKKTKVAKKIKNIDKVLGGIDKLTILAEIRSMLRKLEAS</sequence>
<evidence type="ECO:0000256" key="1">
    <source>
        <dbReference type="SAM" id="MobiDB-lite"/>
    </source>
</evidence>
<comment type="caution">
    <text evidence="2">The sequence shown here is derived from an EMBL/GenBank/DDBJ whole genome shotgun (WGS) entry which is preliminary data.</text>
</comment>
<protein>
    <submittedName>
        <fullName evidence="2">Uncharacterized protein</fullName>
    </submittedName>
</protein>
<proteinExistence type="predicted"/>
<dbReference type="AlphaFoldDB" id="A0A2N0NJ06"/>
<dbReference type="Proteomes" id="UP000232722">
    <property type="component" value="Unassembled WGS sequence"/>
</dbReference>
<feature type="region of interest" description="Disordered" evidence="1">
    <location>
        <begin position="151"/>
        <end position="196"/>
    </location>
</feature>
<dbReference type="VEuPathDB" id="FungiDB:RhiirFUN_009123"/>
<accession>A0A2N0NJ06</accession>
<feature type="compositionally biased region" description="Low complexity" evidence="1">
    <location>
        <begin position="179"/>
        <end position="191"/>
    </location>
</feature>
<gene>
    <name evidence="2" type="ORF">RhiirA5_438501</name>
</gene>
<dbReference type="VEuPathDB" id="FungiDB:RhiirA1_455857"/>